<dbReference type="Pfam" id="PF00420">
    <property type="entry name" value="Oxidored_q2"/>
    <property type="match status" value="1"/>
</dbReference>
<dbReference type="EMBL" id="MH836604">
    <property type="protein sequence ID" value="AYQ19000.1"/>
    <property type="molecule type" value="Genomic_DNA"/>
</dbReference>
<reference evidence="12" key="1">
    <citation type="journal article" date="2015" name="Mol. Biol. Evol.">
        <title>Soup to Tree: The Phylogeny of Beetles Inferred by Mitochondrial Metagenomics of a Bornean Rainforest Sample.</title>
        <authorList>
            <person name="Crampton-Platt A."/>
            <person name="Timmermans M.J."/>
            <person name="Gimmel M.L."/>
            <person name="Kutty S.N."/>
            <person name="Cockerill T.D."/>
            <person name="Vun Khen C."/>
            <person name="Vogler A.P."/>
        </authorList>
    </citation>
    <scope>NUCLEOTIDE SEQUENCE</scope>
</reference>
<keyword evidence="4 11" id="KW-0812">Transmembrane</keyword>
<evidence type="ECO:0000256" key="4">
    <source>
        <dbReference type="ARBA" id="ARBA00022692"/>
    </source>
</evidence>
<keyword evidence="12" id="KW-0496">Mitochondrion</keyword>
<evidence type="ECO:0000256" key="7">
    <source>
        <dbReference type="ARBA" id="ARBA00023027"/>
    </source>
</evidence>
<evidence type="ECO:0000256" key="3">
    <source>
        <dbReference type="ARBA" id="ARBA00016612"/>
    </source>
</evidence>
<dbReference type="AlphaFoldDB" id="A0A3G3FX18"/>
<dbReference type="Gene3D" id="1.10.287.3510">
    <property type="match status" value="1"/>
</dbReference>
<comment type="catalytic activity">
    <reaction evidence="10">
        <text>a ubiquinone + NADH + 5 H(+)(in) = a ubiquinol + NAD(+) + 4 H(+)(out)</text>
        <dbReference type="Rhea" id="RHEA:29091"/>
        <dbReference type="Rhea" id="RHEA-COMP:9565"/>
        <dbReference type="Rhea" id="RHEA-COMP:9566"/>
        <dbReference type="ChEBI" id="CHEBI:15378"/>
        <dbReference type="ChEBI" id="CHEBI:16389"/>
        <dbReference type="ChEBI" id="CHEBI:17976"/>
        <dbReference type="ChEBI" id="CHEBI:57540"/>
        <dbReference type="ChEBI" id="CHEBI:57945"/>
        <dbReference type="EC" id="7.1.1.2"/>
    </reaction>
</comment>
<evidence type="ECO:0000256" key="2">
    <source>
        <dbReference type="ARBA" id="ARBA00010519"/>
    </source>
</evidence>
<evidence type="ECO:0000256" key="11">
    <source>
        <dbReference type="SAM" id="Phobius"/>
    </source>
</evidence>
<evidence type="ECO:0000256" key="6">
    <source>
        <dbReference type="ARBA" id="ARBA00022989"/>
    </source>
</evidence>
<geneLocation type="mitochondrion" evidence="12"/>
<keyword evidence="7" id="KW-0520">NAD</keyword>
<evidence type="ECO:0000256" key="9">
    <source>
        <dbReference type="ARBA" id="ARBA00031586"/>
    </source>
</evidence>
<accession>A0A3G3FX18</accession>
<name>A0A3G3FX18_9COLE</name>
<evidence type="ECO:0000256" key="1">
    <source>
        <dbReference type="ARBA" id="ARBA00004141"/>
    </source>
</evidence>
<gene>
    <name evidence="12" type="primary">nad4l</name>
</gene>
<keyword evidence="8 11" id="KW-0472">Membrane</keyword>
<evidence type="ECO:0000313" key="12">
    <source>
        <dbReference type="EMBL" id="AYQ19000.1"/>
    </source>
</evidence>
<keyword evidence="5" id="KW-1278">Translocase</keyword>
<dbReference type="GO" id="GO:0008137">
    <property type="term" value="F:NADH dehydrogenase (ubiquinone) activity"/>
    <property type="evidence" value="ECO:0007669"/>
    <property type="project" value="UniProtKB-EC"/>
</dbReference>
<proteinExistence type="inferred from homology"/>
<reference evidence="12" key="2">
    <citation type="submission" date="2018-09" db="EMBL/GenBank/DDBJ databases">
        <authorList>
            <person name="James G."/>
        </authorList>
    </citation>
    <scope>NUCLEOTIDE SEQUENCE</scope>
</reference>
<evidence type="ECO:0000256" key="5">
    <source>
        <dbReference type="ARBA" id="ARBA00022967"/>
    </source>
</evidence>
<sequence>MLMYLISFLCMFLAGLLSFSLKTQHILLMLLSIEFSIMSLYYLMFIFLIMAEDCSFSMVFLTMAVCEAALGLSLMVAIVRSHGNDYFRGFSVLW</sequence>
<protein>
    <recommendedName>
        <fullName evidence="3">NADH-ubiquinone oxidoreductase chain 4L</fullName>
    </recommendedName>
    <alternativeName>
        <fullName evidence="9">NADH dehydrogenase subunit 4L</fullName>
    </alternativeName>
</protein>
<feature type="transmembrane region" description="Helical" evidence="11">
    <location>
        <begin position="30"/>
        <end position="51"/>
    </location>
</feature>
<evidence type="ECO:0000256" key="10">
    <source>
        <dbReference type="ARBA" id="ARBA00049551"/>
    </source>
</evidence>
<organism evidence="12">
    <name type="scientific">Ptilodactylidae sp. 3 ACP-2013</name>
    <dbReference type="NCBI Taxonomy" id="1434564"/>
    <lineage>
        <taxon>Eukaryota</taxon>
        <taxon>Metazoa</taxon>
        <taxon>Ecdysozoa</taxon>
        <taxon>Arthropoda</taxon>
        <taxon>Hexapoda</taxon>
        <taxon>Insecta</taxon>
        <taxon>Pterygota</taxon>
        <taxon>Neoptera</taxon>
        <taxon>Endopterygota</taxon>
        <taxon>Coleoptera</taxon>
        <taxon>Polyphaga</taxon>
        <taxon>Elateriformia</taxon>
        <taxon>Byrrhoidea</taxon>
        <taxon>Ptilodactylidae</taxon>
    </lineage>
</organism>
<keyword evidence="6 11" id="KW-1133">Transmembrane helix</keyword>
<evidence type="ECO:0000256" key="8">
    <source>
        <dbReference type="ARBA" id="ARBA00023136"/>
    </source>
</evidence>
<comment type="similarity">
    <text evidence="2">Belongs to the complex I subunit 4L family.</text>
</comment>
<comment type="subcellular location">
    <subcellularLocation>
        <location evidence="1">Membrane</location>
        <topology evidence="1">Multi-pass membrane protein</topology>
    </subcellularLocation>
</comment>
<dbReference type="InterPro" id="IPR039428">
    <property type="entry name" value="NUOK/Mnh_C1-like"/>
</dbReference>
<dbReference type="GO" id="GO:0016020">
    <property type="term" value="C:membrane"/>
    <property type="evidence" value="ECO:0007669"/>
    <property type="project" value="UniProtKB-SubCell"/>
</dbReference>
<feature type="transmembrane region" description="Helical" evidence="11">
    <location>
        <begin position="58"/>
        <end position="79"/>
    </location>
</feature>